<dbReference type="RefSeq" id="WP_310345127.1">
    <property type="nucleotide sequence ID" value="NZ_JAVDXQ010000003.1"/>
</dbReference>
<name>A0ABU1ZC34_9BURK</name>
<sequence>MKTHRLLTALLAWAALASCAQTSPAAPAAPAASAPEAESARLARELRALIGPAACKTDDQCRTLAVGAKACGGPGGYWAWSSIDTDEARLRDLAQRQAQAAGAENVRSGMLSNCSVVTDPGARCDAGRCVLRRAGEAAPAR</sequence>
<evidence type="ECO:0000256" key="1">
    <source>
        <dbReference type="SAM" id="SignalP"/>
    </source>
</evidence>
<gene>
    <name evidence="2" type="ORF">J2X16_002578</name>
</gene>
<dbReference type="EMBL" id="JAVDXQ010000003">
    <property type="protein sequence ID" value="MDR7297231.1"/>
    <property type="molecule type" value="Genomic_DNA"/>
</dbReference>
<protein>
    <recommendedName>
        <fullName evidence="4">DUF4189 domain-containing protein</fullName>
    </recommendedName>
</protein>
<evidence type="ECO:0000313" key="2">
    <source>
        <dbReference type="EMBL" id="MDR7297231.1"/>
    </source>
</evidence>
<comment type="caution">
    <text evidence="2">The sequence shown here is derived from an EMBL/GenBank/DDBJ whole genome shotgun (WGS) entry which is preliminary data.</text>
</comment>
<organism evidence="2 3">
    <name type="scientific">Pelomonas aquatica</name>
    <dbReference type="NCBI Taxonomy" id="431058"/>
    <lineage>
        <taxon>Bacteria</taxon>
        <taxon>Pseudomonadati</taxon>
        <taxon>Pseudomonadota</taxon>
        <taxon>Betaproteobacteria</taxon>
        <taxon>Burkholderiales</taxon>
        <taxon>Sphaerotilaceae</taxon>
        <taxon>Roseateles</taxon>
    </lineage>
</organism>
<feature type="chain" id="PRO_5046471354" description="DUF4189 domain-containing protein" evidence="1">
    <location>
        <begin position="26"/>
        <end position="141"/>
    </location>
</feature>
<keyword evidence="1" id="KW-0732">Signal</keyword>
<accession>A0ABU1ZC34</accession>
<evidence type="ECO:0008006" key="4">
    <source>
        <dbReference type="Google" id="ProtNLM"/>
    </source>
</evidence>
<dbReference type="Proteomes" id="UP001180536">
    <property type="component" value="Unassembled WGS sequence"/>
</dbReference>
<evidence type="ECO:0000313" key="3">
    <source>
        <dbReference type="Proteomes" id="UP001180536"/>
    </source>
</evidence>
<feature type="signal peptide" evidence="1">
    <location>
        <begin position="1"/>
        <end position="25"/>
    </location>
</feature>
<keyword evidence="3" id="KW-1185">Reference proteome</keyword>
<proteinExistence type="predicted"/>
<dbReference type="PROSITE" id="PS51257">
    <property type="entry name" value="PROKAR_LIPOPROTEIN"/>
    <property type="match status" value="1"/>
</dbReference>
<reference evidence="2 3" key="1">
    <citation type="submission" date="2023-07" db="EMBL/GenBank/DDBJ databases">
        <title>Sorghum-associated microbial communities from plants grown in Nebraska, USA.</title>
        <authorList>
            <person name="Schachtman D."/>
        </authorList>
    </citation>
    <scope>NUCLEOTIDE SEQUENCE [LARGE SCALE GENOMIC DNA]</scope>
    <source>
        <strain evidence="2 3">BE310</strain>
    </source>
</reference>